<feature type="binding site" evidence="6">
    <location>
        <position position="252"/>
    </location>
    <ligand>
        <name>glycine</name>
        <dbReference type="ChEBI" id="CHEBI:57305"/>
    </ligand>
</feature>
<keyword evidence="2 6" id="KW-0479">Metal-binding</keyword>
<dbReference type="Gene3D" id="3.50.50.60">
    <property type="entry name" value="FAD/NAD(P)-binding domain"/>
    <property type="match status" value="1"/>
</dbReference>
<comment type="pathway">
    <text evidence="6">Cofactor biosynthesis; thiamine diphosphate biosynthesis.</text>
</comment>
<dbReference type="NCBIfam" id="TIGR00292">
    <property type="entry name" value="sulfide-dependent adenosine diphosphate thiazole synthase"/>
    <property type="match status" value="1"/>
</dbReference>
<keyword evidence="1 6" id="KW-0808">Transferase</keyword>
<evidence type="ECO:0000256" key="5">
    <source>
        <dbReference type="ARBA" id="ARBA00023027"/>
    </source>
</evidence>
<dbReference type="UniPathway" id="UPA00060"/>
<feature type="binding site" description="in other chain" evidence="6">
    <location>
        <position position="195"/>
    </location>
    <ligand>
        <name>Fe cation</name>
        <dbReference type="ChEBI" id="CHEBI:24875"/>
        <note>ligand shared between two adjacent protomers</note>
    </ligand>
</feature>
<dbReference type="PANTHER" id="PTHR43422">
    <property type="entry name" value="THIAMINE THIAZOLE SYNTHASE"/>
    <property type="match status" value="1"/>
</dbReference>
<reference evidence="7" key="1">
    <citation type="journal article" date="2014" name="Genome Biol. Evol.">
        <title>Pangenome evidence for extensive interdomain horizontal transfer affecting lineage core and shell genes in uncultured planktonic thaumarchaeota and euryarchaeota.</title>
        <authorList>
            <person name="Deschamps P."/>
            <person name="Zivanovic Y."/>
            <person name="Moreira D."/>
            <person name="Rodriguez-Valera F."/>
            <person name="Lopez-Garcia P."/>
        </authorList>
    </citation>
    <scope>NUCLEOTIDE SEQUENCE</scope>
</reference>
<feature type="binding site" evidence="6">
    <location>
        <position position="180"/>
    </location>
    <ligand>
        <name>NAD(+)</name>
        <dbReference type="ChEBI" id="CHEBI:57540"/>
        <note>ligand shared between two adjacent protomers</note>
    </ligand>
</feature>
<dbReference type="GO" id="GO:0005506">
    <property type="term" value="F:iron ion binding"/>
    <property type="evidence" value="ECO:0007669"/>
    <property type="project" value="UniProtKB-UniRule"/>
</dbReference>
<dbReference type="HAMAP" id="MF_00304">
    <property type="entry name" value="Thi4"/>
    <property type="match status" value="1"/>
</dbReference>
<dbReference type="EMBL" id="KF900301">
    <property type="protein sequence ID" value="AIE90187.1"/>
    <property type="molecule type" value="Genomic_DNA"/>
</dbReference>
<feature type="binding site" description="in other chain" evidence="6">
    <location>
        <begin position="77"/>
        <end position="78"/>
    </location>
    <ligand>
        <name>NAD(+)</name>
        <dbReference type="ChEBI" id="CHEBI:57540"/>
        <note>ligand shared between two adjacent protomers</note>
    </ligand>
</feature>
<keyword evidence="4 6" id="KW-0408">Iron</keyword>
<feature type="binding site" evidence="6">
    <location>
        <position position="180"/>
    </location>
    <ligand>
        <name>Fe cation</name>
        <dbReference type="ChEBI" id="CHEBI:24875"/>
        <note>ligand shared between two adjacent protomers</note>
    </ligand>
</feature>
<evidence type="ECO:0000256" key="4">
    <source>
        <dbReference type="ARBA" id="ARBA00023004"/>
    </source>
</evidence>
<dbReference type="PANTHER" id="PTHR43422:SF3">
    <property type="entry name" value="THIAMINE THIAZOLE SYNTHASE"/>
    <property type="match status" value="1"/>
</dbReference>
<accession>A0A075FKB8</accession>
<comment type="catalytic activity">
    <reaction evidence="6">
        <text>hydrogen sulfide + glycine + NAD(+) = ADP-5-ethyl-4-methylthiazole-2-carboxylate + nicotinamide + 3 H2O + H(+)</text>
        <dbReference type="Rhea" id="RHEA:55704"/>
        <dbReference type="ChEBI" id="CHEBI:15377"/>
        <dbReference type="ChEBI" id="CHEBI:15378"/>
        <dbReference type="ChEBI" id="CHEBI:17154"/>
        <dbReference type="ChEBI" id="CHEBI:29919"/>
        <dbReference type="ChEBI" id="CHEBI:57305"/>
        <dbReference type="ChEBI" id="CHEBI:57540"/>
        <dbReference type="ChEBI" id="CHEBI:139151"/>
        <dbReference type="EC" id="2.4.2.59"/>
    </reaction>
</comment>
<comment type="function">
    <text evidence="6">Involved in the biosynthesis of the thiazole moiety of thiamine. Catalyzes the conversion of NAD and glycine to adenosine diphosphate 5-(2-hydroxyethyl)-4-methylthiazole-2-carboxylate (ADT), an adenylated thiazole intermediate, using free sulfide as a source of sulfur.</text>
</comment>
<keyword evidence="3 6" id="KW-0784">Thiamine biosynthesis</keyword>
<evidence type="ECO:0000256" key="1">
    <source>
        <dbReference type="ARBA" id="ARBA00022679"/>
    </source>
</evidence>
<feature type="binding site" description="in other chain" evidence="6">
    <location>
        <position position="85"/>
    </location>
    <ligand>
        <name>NAD(+)</name>
        <dbReference type="ChEBI" id="CHEBI:57540"/>
        <note>ligand shared between two adjacent protomers</note>
    </ligand>
</feature>
<dbReference type="InterPro" id="IPR022828">
    <property type="entry name" value="Thi4_prok"/>
</dbReference>
<dbReference type="GO" id="GO:0009229">
    <property type="term" value="P:thiamine diphosphate biosynthetic process"/>
    <property type="evidence" value="ECO:0007669"/>
    <property type="project" value="UniProtKB-UniRule"/>
</dbReference>
<evidence type="ECO:0000256" key="6">
    <source>
        <dbReference type="HAMAP-Rule" id="MF_00304"/>
    </source>
</evidence>
<protein>
    <recommendedName>
        <fullName evidence="6">Thiamine thiazole synthase</fullName>
        <ecNumber evidence="6">2.4.2.59</ecNumber>
    </recommendedName>
</protein>
<keyword evidence="5 6" id="KW-0520">NAD</keyword>
<dbReference type="Pfam" id="PF01946">
    <property type="entry name" value="Thi4"/>
    <property type="match status" value="1"/>
</dbReference>
<name>A0A075FKB8_9ARCH</name>
<comment type="subunit">
    <text evidence="6">Homooctamer; tetramer of dimers.</text>
</comment>
<dbReference type="GO" id="GO:0016763">
    <property type="term" value="F:pentosyltransferase activity"/>
    <property type="evidence" value="ECO:0007669"/>
    <property type="project" value="UniProtKB-UniRule"/>
</dbReference>
<dbReference type="AlphaFoldDB" id="A0A075FKB8"/>
<feature type="binding site" description="in other chain" evidence="6">
    <location>
        <position position="58"/>
    </location>
    <ligand>
        <name>NAD(+)</name>
        <dbReference type="ChEBI" id="CHEBI:57540"/>
        <note>ligand shared between two adjacent protomers</note>
    </ligand>
</feature>
<comment type="similarity">
    <text evidence="6">Belongs to the THI4 family.</text>
</comment>
<organism evidence="7">
    <name type="scientific">uncultured marine thaumarchaeote AD1000_01_A07</name>
    <dbReference type="NCBI Taxonomy" id="1455878"/>
    <lineage>
        <taxon>Archaea</taxon>
        <taxon>Nitrososphaerota</taxon>
        <taxon>environmental samples</taxon>
    </lineage>
</organism>
<proteinExistence type="inferred from homology"/>
<comment type="caution">
    <text evidence="6">Lacks conserved residue(s) required for the propagation of feature annotation.</text>
</comment>
<dbReference type="GO" id="GO:0052837">
    <property type="term" value="P:thiazole biosynthetic process"/>
    <property type="evidence" value="ECO:0007669"/>
    <property type="project" value="UniProtKB-UniRule"/>
</dbReference>
<dbReference type="SUPFAM" id="SSF51905">
    <property type="entry name" value="FAD/NAD(P)-binding domain"/>
    <property type="match status" value="1"/>
</dbReference>
<evidence type="ECO:0000256" key="3">
    <source>
        <dbReference type="ARBA" id="ARBA00022977"/>
    </source>
</evidence>
<comment type="cofactor">
    <cofactor evidence="6">
        <name>Fe(2+)</name>
        <dbReference type="ChEBI" id="CHEBI:29033"/>
    </cofactor>
</comment>
<sequence length="287" mass="31531">MLLPQCVFVQESVNKQRPEKIFADAKEVEITRAIAEEFHSVLQERAECDVIVIGAGPAGLTAARELSLMGYKILVVEQNNYLGGGYWLGGYMMNPVTVRAPAQKIWDELGIPYKKVGEGLYLTPGPHAVSKLIAATCDAGVKFLNLTKFDDLVLRQGRVAGVVVNWMPVSALPRNITCVDPIALEAKMIIDASGHDSVAVKRLVDRNMVEWKGMNPMWVENGEEHVVEKTGEVYPGLVIAGMSVTETHGLARMGPTFGSMLYSGKKAAEITDEKIKEYDRKIPKKSD</sequence>
<evidence type="ECO:0000313" key="7">
    <source>
        <dbReference type="EMBL" id="AIE90187.1"/>
    </source>
</evidence>
<evidence type="ECO:0000256" key="2">
    <source>
        <dbReference type="ARBA" id="ARBA00022723"/>
    </source>
</evidence>
<gene>
    <name evidence="7" type="primary">thi1</name>
    <name evidence="6" type="synonym">thi4</name>
</gene>
<feature type="binding site" description="in other chain" evidence="6">
    <location>
        <position position="242"/>
    </location>
    <ligand>
        <name>NAD(+)</name>
        <dbReference type="ChEBI" id="CHEBI:57540"/>
        <note>ligand shared between two adjacent protomers</note>
    </ligand>
</feature>
<dbReference type="PRINTS" id="PR00420">
    <property type="entry name" value="RNGMNOXGNASE"/>
</dbReference>
<dbReference type="InterPro" id="IPR002922">
    <property type="entry name" value="Thi4_fam"/>
</dbReference>
<dbReference type="InterPro" id="IPR036188">
    <property type="entry name" value="FAD/NAD-bd_sf"/>
</dbReference>
<dbReference type="GO" id="GO:0009228">
    <property type="term" value="P:thiamine biosynthetic process"/>
    <property type="evidence" value="ECO:0007669"/>
    <property type="project" value="UniProtKB-KW"/>
</dbReference>
<dbReference type="EC" id="2.4.2.59" evidence="6"/>